<keyword evidence="4" id="KW-1185">Reference proteome</keyword>
<dbReference type="InterPro" id="IPR025508">
    <property type="entry name" value="DUF4395"/>
</dbReference>
<dbReference type="EMBL" id="FONG01000019">
    <property type="protein sequence ID" value="SFF57094.1"/>
    <property type="molecule type" value="Genomic_DNA"/>
</dbReference>
<feature type="transmembrane region" description="Helical" evidence="1">
    <location>
        <begin position="26"/>
        <end position="46"/>
    </location>
</feature>
<keyword evidence="1" id="KW-0472">Membrane</keyword>
<evidence type="ECO:0000313" key="3">
    <source>
        <dbReference type="EMBL" id="SFF57094.1"/>
    </source>
</evidence>
<feature type="transmembrane region" description="Helical" evidence="1">
    <location>
        <begin position="92"/>
        <end position="111"/>
    </location>
</feature>
<evidence type="ECO:0000313" key="4">
    <source>
        <dbReference type="Proteomes" id="UP000199323"/>
    </source>
</evidence>
<reference evidence="3 4" key="1">
    <citation type="submission" date="2016-10" db="EMBL/GenBank/DDBJ databases">
        <authorList>
            <person name="de Groot N.N."/>
        </authorList>
    </citation>
    <scope>NUCLEOTIDE SEQUENCE [LARGE SCALE GENOMIC DNA]</scope>
    <source>
        <strain evidence="3 4">CGMCC 4.3510</strain>
    </source>
</reference>
<dbReference type="Proteomes" id="UP000199323">
    <property type="component" value="Unassembled WGS sequence"/>
</dbReference>
<keyword evidence="1" id="KW-0812">Transmembrane</keyword>
<dbReference type="STRING" id="380248.SAMN05216251_119107"/>
<dbReference type="Pfam" id="PF14340">
    <property type="entry name" value="DUF4395"/>
    <property type="match status" value="1"/>
</dbReference>
<name>A0A1I2JR84_9ACTN</name>
<evidence type="ECO:0000256" key="1">
    <source>
        <dbReference type="SAM" id="Phobius"/>
    </source>
</evidence>
<keyword evidence="1" id="KW-1133">Transmembrane helix</keyword>
<evidence type="ECO:0000259" key="2">
    <source>
        <dbReference type="Pfam" id="PF14340"/>
    </source>
</evidence>
<gene>
    <name evidence="3" type="ORF">SAMN05216251_119107</name>
</gene>
<organism evidence="3 4">
    <name type="scientific">Actinacidiphila alni</name>
    <dbReference type="NCBI Taxonomy" id="380248"/>
    <lineage>
        <taxon>Bacteria</taxon>
        <taxon>Bacillati</taxon>
        <taxon>Actinomycetota</taxon>
        <taxon>Actinomycetes</taxon>
        <taxon>Kitasatosporales</taxon>
        <taxon>Streptomycetaceae</taxon>
        <taxon>Actinacidiphila</taxon>
    </lineage>
</organism>
<feature type="domain" description="DUF4395" evidence="2">
    <location>
        <begin position="19"/>
        <end position="148"/>
    </location>
</feature>
<protein>
    <recommendedName>
        <fullName evidence="2">DUF4395 domain-containing protein</fullName>
    </recommendedName>
</protein>
<dbReference type="AlphaFoldDB" id="A0A1I2JR84"/>
<feature type="transmembrane region" description="Helical" evidence="1">
    <location>
        <begin position="52"/>
        <end position="71"/>
    </location>
</feature>
<feature type="transmembrane region" description="Helical" evidence="1">
    <location>
        <begin position="117"/>
        <end position="138"/>
    </location>
</feature>
<accession>A0A1I2JR84</accession>
<proteinExistence type="predicted"/>
<sequence>MIPAGAFRRTSAIMAVMRIDVRGPRFGAALTSVVLAVVLITGSGWLLLAQAVFFAVGAAAGVQNSPYGWVFRTLVRPRLGPPPATEDAAPPRFAQTVGLAFSVVGVVGYLVGPQWLGMAATGCALAAAFLNAVFAYCLGCEMYLLLKRVGV</sequence>